<gene>
    <name evidence="1" type="ORF">OUZ56_029510</name>
</gene>
<dbReference type="EMBL" id="JAOYFB010000040">
    <property type="protein sequence ID" value="KAK4037477.1"/>
    <property type="molecule type" value="Genomic_DNA"/>
</dbReference>
<reference evidence="1 2" key="1">
    <citation type="journal article" date="2023" name="Nucleic Acids Res.">
        <title>The hologenome of Daphnia magna reveals possible DNA methylation and microbiome-mediated evolution of the host genome.</title>
        <authorList>
            <person name="Chaturvedi A."/>
            <person name="Li X."/>
            <person name="Dhandapani V."/>
            <person name="Marshall H."/>
            <person name="Kissane S."/>
            <person name="Cuenca-Cambronero M."/>
            <person name="Asole G."/>
            <person name="Calvet F."/>
            <person name="Ruiz-Romero M."/>
            <person name="Marangio P."/>
            <person name="Guigo R."/>
            <person name="Rago D."/>
            <person name="Mirbahai L."/>
            <person name="Eastwood N."/>
            <person name="Colbourne J.K."/>
            <person name="Zhou J."/>
            <person name="Mallon E."/>
            <person name="Orsini L."/>
        </authorList>
    </citation>
    <scope>NUCLEOTIDE SEQUENCE [LARGE SCALE GENOMIC DNA]</scope>
    <source>
        <strain evidence="1">LRV0_1</strain>
    </source>
</reference>
<keyword evidence="2" id="KW-1185">Reference proteome</keyword>
<protein>
    <submittedName>
        <fullName evidence="1">Uncharacterized protein</fullName>
    </submittedName>
</protein>
<proteinExistence type="predicted"/>
<accession>A0ABR0B712</accession>
<name>A0ABR0B712_9CRUS</name>
<comment type="caution">
    <text evidence="1">The sequence shown here is derived from an EMBL/GenBank/DDBJ whole genome shotgun (WGS) entry which is preliminary data.</text>
</comment>
<evidence type="ECO:0000313" key="1">
    <source>
        <dbReference type="EMBL" id="KAK4037477.1"/>
    </source>
</evidence>
<organism evidence="1 2">
    <name type="scientific">Daphnia magna</name>
    <dbReference type="NCBI Taxonomy" id="35525"/>
    <lineage>
        <taxon>Eukaryota</taxon>
        <taxon>Metazoa</taxon>
        <taxon>Ecdysozoa</taxon>
        <taxon>Arthropoda</taxon>
        <taxon>Crustacea</taxon>
        <taxon>Branchiopoda</taxon>
        <taxon>Diplostraca</taxon>
        <taxon>Cladocera</taxon>
        <taxon>Anomopoda</taxon>
        <taxon>Daphniidae</taxon>
        <taxon>Daphnia</taxon>
    </lineage>
</organism>
<dbReference type="Proteomes" id="UP001234178">
    <property type="component" value="Unassembled WGS sequence"/>
</dbReference>
<sequence>MTLSEIFWNLGHKITCHNLRGSISMGYRLFRSFFGTSPQVYAIVWDILSTQRPPNSTPNHLLWGFLLLKQYNIESVNAVLVGASEKTFRKWSSIYVRLIANLPVLDWEKVSKTHLKAPLRLSLLMALIVKFWSPLNSTQNCFRINSADLAFAMKLDFASQRGILFGPTADTHAANGPT</sequence>
<evidence type="ECO:0000313" key="2">
    <source>
        <dbReference type="Proteomes" id="UP001234178"/>
    </source>
</evidence>